<sequence length="122" mass="13018">MPALQRLPERGPRSQPRPVAEDCRSCGASYLDEAAFRSHSGLHRPTPSPPDAPPQTRLWTPGVSNPRKGPSAAPAAHDPLTPSSWRFDTSQTEGISLGEIVGHGGTWPIGVAKGRTQPRSIP</sequence>
<feature type="domain" description="C2H2-type" evidence="2">
    <location>
        <begin position="23"/>
        <end position="43"/>
    </location>
</feature>
<name>A0A812M113_9DINO</name>
<dbReference type="OrthoDB" id="445132at2759"/>
<feature type="compositionally biased region" description="Polar residues" evidence="1">
    <location>
        <begin position="81"/>
        <end position="94"/>
    </location>
</feature>
<feature type="region of interest" description="Disordered" evidence="1">
    <location>
        <begin position="1"/>
        <end position="24"/>
    </location>
</feature>
<accession>A0A812M113</accession>
<proteinExistence type="predicted"/>
<comment type="caution">
    <text evidence="3">The sequence shown here is derived from an EMBL/GenBank/DDBJ whole genome shotgun (WGS) entry which is preliminary data.</text>
</comment>
<dbReference type="Proteomes" id="UP000604046">
    <property type="component" value="Unassembled WGS sequence"/>
</dbReference>
<feature type="region of interest" description="Disordered" evidence="1">
    <location>
        <begin position="37"/>
        <end position="122"/>
    </location>
</feature>
<dbReference type="InterPro" id="IPR013087">
    <property type="entry name" value="Znf_C2H2_type"/>
</dbReference>
<gene>
    <name evidence="3" type="ORF">SNAT2548_LOCUS12912</name>
</gene>
<organism evidence="3 4">
    <name type="scientific">Symbiodinium natans</name>
    <dbReference type="NCBI Taxonomy" id="878477"/>
    <lineage>
        <taxon>Eukaryota</taxon>
        <taxon>Sar</taxon>
        <taxon>Alveolata</taxon>
        <taxon>Dinophyceae</taxon>
        <taxon>Suessiales</taxon>
        <taxon>Symbiodiniaceae</taxon>
        <taxon>Symbiodinium</taxon>
    </lineage>
</organism>
<evidence type="ECO:0000313" key="4">
    <source>
        <dbReference type="Proteomes" id="UP000604046"/>
    </source>
</evidence>
<dbReference type="AlphaFoldDB" id="A0A812M113"/>
<keyword evidence="4" id="KW-1185">Reference proteome</keyword>
<evidence type="ECO:0000313" key="3">
    <source>
        <dbReference type="EMBL" id="CAE7254787.1"/>
    </source>
</evidence>
<evidence type="ECO:0000259" key="2">
    <source>
        <dbReference type="PROSITE" id="PS00028"/>
    </source>
</evidence>
<evidence type="ECO:0000256" key="1">
    <source>
        <dbReference type="SAM" id="MobiDB-lite"/>
    </source>
</evidence>
<feature type="non-terminal residue" evidence="3">
    <location>
        <position position="122"/>
    </location>
</feature>
<dbReference type="PROSITE" id="PS00028">
    <property type="entry name" value="ZINC_FINGER_C2H2_1"/>
    <property type="match status" value="1"/>
</dbReference>
<reference evidence="3" key="1">
    <citation type="submission" date="2021-02" db="EMBL/GenBank/DDBJ databases">
        <authorList>
            <person name="Dougan E. K."/>
            <person name="Rhodes N."/>
            <person name="Thang M."/>
            <person name="Chan C."/>
        </authorList>
    </citation>
    <scope>NUCLEOTIDE SEQUENCE</scope>
</reference>
<dbReference type="EMBL" id="CAJNDS010001306">
    <property type="protein sequence ID" value="CAE7254787.1"/>
    <property type="molecule type" value="Genomic_DNA"/>
</dbReference>
<protein>
    <recommendedName>
        <fullName evidence="2">C2H2-type domain-containing protein</fullName>
    </recommendedName>
</protein>